<evidence type="ECO:0000256" key="1">
    <source>
        <dbReference type="SAM" id="Phobius"/>
    </source>
</evidence>
<keyword evidence="1" id="KW-0812">Transmembrane</keyword>
<protein>
    <submittedName>
        <fullName evidence="2">Uncharacterized protein</fullName>
    </submittedName>
</protein>
<feature type="transmembrane region" description="Helical" evidence="1">
    <location>
        <begin position="36"/>
        <end position="55"/>
    </location>
</feature>
<gene>
    <name evidence="2" type="ORF">FWK35_00007800</name>
</gene>
<accession>A0A6G0ZNE4</accession>
<organism evidence="2 3">
    <name type="scientific">Aphis craccivora</name>
    <name type="common">Cowpea aphid</name>
    <dbReference type="NCBI Taxonomy" id="307492"/>
    <lineage>
        <taxon>Eukaryota</taxon>
        <taxon>Metazoa</taxon>
        <taxon>Ecdysozoa</taxon>
        <taxon>Arthropoda</taxon>
        <taxon>Hexapoda</taxon>
        <taxon>Insecta</taxon>
        <taxon>Pterygota</taxon>
        <taxon>Neoptera</taxon>
        <taxon>Paraneoptera</taxon>
        <taxon>Hemiptera</taxon>
        <taxon>Sternorrhyncha</taxon>
        <taxon>Aphidomorpha</taxon>
        <taxon>Aphidoidea</taxon>
        <taxon>Aphididae</taxon>
        <taxon>Aphidini</taxon>
        <taxon>Aphis</taxon>
        <taxon>Aphis</taxon>
    </lineage>
</organism>
<evidence type="ECO:0000313" key="2">
    <source>
        <dbReference type="EMBL" id="KAF0772733.1"/>
    </source>
</evidence>
<keyword evidence="1" id="KW-1133">Transmembrane helix</keyword>
<feature type="non-terminal residue" evidence="2">
    <location>
        <position position="258"/>
    </location>
</feature>
<sequence>MIINQTIFLFLFAKFLFFGSHRYIFDSERSDECIDFTMLCVLFIFFVCVCVHENVSKIEIMLQFRTLVVVSDSKMNLVGALGRSFFEFSNTQGKTKKQLRKNGNFYAKPVFDQIDFLYGCNSKTNHRKYLKYSPNTIEIFDIFEKFFLNCSYTQIFTKSVENAKIYNVTITIYPQTILNICYYSKIQIFTNSNIDKNSSNYFIVAKNNLLTIINYVSVKIPYIIVKVYFNLKALNFNYTDAIAFYLDCRLRQYVDYRK</sequence>
<keyword evidence="3" id="KW-1185">Reference proteome</keyword>
<dbReference type="Proteomes" id="UP000478052">
    <property type="component" value="Unassembled WGS sequence"/>
</dbReference>
<feature type="transmembrane region" description="Helical" evidence="1">
    <location>
        <begin position="7"/>
        <end position="24"/>
    </location>
</feature>
<name>A0A6G0ZNE4_APHCR</name>
<evidence type="ECO:0000313" key="3">
    <source>
        <dbReference type="Proteomes" id="UP000478052"/>
    </source>
</evidence>
<reference evidence="2 3" key="1">
    <citation type="submission" date="2019-08" db="EMBL/GenBank/DDBJ databases">
        <title>Whole genome of Aphis craccivora.</title>
        <authorList>
            <person name="Voronova N.V."/>
            <person name="Shulinski R.S."/>
            <person name="Bandarenka Y.V."/>
            <person name="Zhorov D.G."/>
            <person name="Warner D."/>
        </authorList>
    </citation>
    <scope>NUCLEOTIDE SEQUENCE [LARGE SCALE GENOMIC DNA]</scope>
    <source>
        <strain evidence="2">180601</strain>
        <tissue evidence="2">Whole Body</tissue>
    </source>
</reference>
<keyword evidence="1" id="KW-0472">Membrane</keyword>
<dbReference type="EMBL" id="VUJU01000140">
    <property type="protein sequence ID" value="KAF0772733.1"/>
    <property type="molecule type" value="Genomic_DNA"/>
</dbReference>
<comment type="caution">
    <text evidence="2">The sequence shown here is derived from an EMBL/GenBank/DDBJ whole genome shotgun (WGS) entry which is preliminary data.</text>
</comment>
<dbReference type="AlphaFoldDB" id="A0A6G0ZNE4"/>
<proteinExistence type="predicted"/>